<reference evidence="7 8" key="1">
    <citation type="submission" date="2024-04" db="EMBL/GenBank/DDBJ databases">
        <title>The reference genome of an endangered Asteraceae, Deinandra increscens subsp. villosa, native to the Central Coast of California.</title>
        <authorList>
            <person name="Guilliams M."/>
            <person name="Hasenstab-Lehman K."/>
            <person name="Meyer R."/>
            <person name="Mcevoy S."/>
        </authorList>
    </citation>
    <scope>NUCLEOTIDE SEQUENCE [LARGE SCALE GENOMIC DNA]</scope>
    <source>
        <tissue evidence="7">Leaf</tissue>
    </source>
</reference>
<dbReference type="PROSITE" id="PS50808">
    <property type="entry name" value="ZF_BED"/>
    <property type="match status" value="1"/>
</dbReference>
<protein>
    <recommendedName>
        <fullName evidence="6">BED-type domain-containing protein</fullName>
    </recommendedName>
</protein>
<evidence type="ECO:0000313" key="7">
    <source>
        <dbReference type="EMBL" id="KAK9062429.1"/>
    </source>
</evidence>
<accession>A0AAP0GVS3</accession>
<keyword evidence="8" id="KW-1185">Reference proteome</keyword>
<dbReference type="AlphaFoldDB" id="A0AAP0GVS3"/>
<dbReference type="Proteomes" id="UP001408789">
    <property type="component" value="Unassembled WGS sequence"/>
</dbReference>
<feature type="region of interest" description="Disordered" evidence="5">
    <location>
        <begin position="179"/>
        <end position="220"/>
    </location>
</feature>
<dbReference type="PANTHER" id="PTHR46951:SF2">
    <property type="entry name" value="BED-TYPE DOMAIN-CONTAINING PROTEIN"/>
    <property type="match status" value="1"/>
</dbReference>
<keyword evidence="2 4" id="KW-0863">Zinc-finger</keyword>
<dbReference type="GO" id="GO:0008270">
    <property type="term" value="F:zinc ion binding"/>
    <property type="evidence" value="ECO:0007669"/>
    <property type="project" value="UniProtKB-KW"/>
</dbReference>
<feature type="compositionally biased region" description="Acidic residues" evidence="5">
    <location>
        <begin position="179"/>
        <end position="189"/>
    </location>
</feature>
<comment type="caution">
    <text evidence="7">The sequence shown here is derived from an EMBL/GenBank/DDBJ whole genome shotgun (WGS) entry which is preliminary data.</text>
</comment>
<dbReference type="EMBL" id="JBCNJP010000019">
    <property type="protein sequence ID" value="KAK9062429.1"/>
    <property type="molecule type" value="Genomic_DNA"/>
</dbReference>
<evidence type="ECO:0000256" key="2">
    <source>
        <dbReference type="ARBA" id="ARBA00022771"/>
    </source>
</evidence>
<feature type="domain" description="BED-type" evidence="6">
    <location>
        <begin position="95"/>
        <end position="151"/>
    </location>
</feature>
<sequence length="318" mass="35124">MLETGLKAWFSLFWITPHAKIKTVATSSPPITPPAVLRSPTSSPPVISHHPSASSRSFILLFSDSSAVRFVSQVTTKSDFSFNQVIGLFSTIMGREPDPGWAHGTHVQGTKNSVLCKFCGFKSTGGITRHKHHLAWDSSEVSKCPKVPPDVKQFFKELFEKSNQAKEVENRIPHFDDVVDLEDDDEDEIPSFNEGQSKGKRPIPSSSACASNKKTKGPLDKIFKPSVTSGKKGGHLVGSVQHKEVQKKLRLEAVQLFCRWLYDAGLPFNSLKRLLDEDVGDVDGEENDVMAYKDFVVTSDGDNDDDDGEPGYDDLDDD</sequence>
<proteinExistence type="predicted"/>
<dbReference type="InterPro" id="IPR003656">
    <property type="entry name" value="Znf_BED"/>
</dbReference>
<organism evidence="7 8">
    <name type="scientific">Deinandra increscens subsp. villosa</name>
    <dbReference type="NCBI Taxonomy" id="3103831"/>
    <lineage>
        <taxon>Eukaryota</taxon>
        <taxon>Viridiplantae</taxon>
        <taxon>Streptophyta</taxon>
        <taxon>Embryophyta</taxon>
        <taxon>Tracheophyta</taxon>
        <taxon>Spermatophyta</taxon>
        <taxon>Magnoliopsida</taxon>
        <taxon>eudicotyledons</taxon>
        <taxon>Gunneridae</taxon>
        <taxon>Pentapetalae</taxon>
        <taxon>asterids</taxon>
        <taxon>campanulids</taxon>
        <taxon>Asterales</taxon>
        <taxon>Asteraceae</taxon>
        <taxon>Asteroideae</taxon>
        <taxon>Heliantheae alliance</taxon>
        <taxon>Madieae</taxon>
        <taxon>Madiinae</taxon>
        <taxon>Deinandra</taxon>
    </lineage>
</organism>
<evidence type="ECO:0000256" key="1">
    <source>
        <dbReference type="ARBA" id="ARBA00022723"/>
    </source>
</evidence>
<evidence type="ECO:0000256" key="4">
    <source>
        <dbReference type="PROSITE-ProRule" id="PRU00027"/>
    </source>
</evidence>
<name>A0AAP0GVS3_9ASTR</name>
<feature type="region of interest" description="Disordered" evidence="5">
    <location>
        <begin position="295"/>
        <end position="318"/>
    </location>
</feature>
<keyword evidence="3" id="KW-0862">Zinc</keyword>
<keyword evidence="1" id="KW-0479">Metal-binding</keyword>
<evidence type="ECO:0000256" key="5">
    <source>
        <dbReference type="SAM" id="MobiDB-lite"/>
    </source>
</evidence>
<evidence type="ECO:0000256" key="3">
    <source>
        <dbReference type="ARBA" id="ARBA00022833"/>
    </source>
</evidence>
<evidence type="ECO:0000259" key="6">
    <source>
        <dbReference type="PROSITE" id="PS50808"/>
    </source>
</evidence>
<feature type="compositionally biased region" description="Acidic residues" evidence="5">
    <location>
        <begin position="301"/>
        <end position="318"/>
    </location>
</feature>
<evidence type="ECO:0000313" key="8">
    <source>
        <dbReference type="Proteomes" id="UP001408789"/>
    </source>
</evidence>
<dbReference type="GO" id="GO:0003677">
    <property type="term" value="F:DNA binding"/>
    <property type="evidence" value="ECO:0007669"/>
    <property type="project" value="InterPro"/>
</dbReference>
<dbReference type="PANTHER" id="PTHR46951">
    <property type="entry name" value="BED-TYPE DOMAIN-CONTAINING PROTEIN"/>
    <property type="match status" value="1"/>
</dbReference>
<gene>
    <name evidence="7" type="ORF">SSX86_019615</name>
</gene>